<dbReference type="GO" id="GO:0016887">
    <property type="term" value="F:ATP hydrolysis activity"/>
    <property type="evidence" value="ECO:0007669"/>
    <property type="project" value="InterPro"/>
</dbReference>
<dbReference type="Pfam" id="PF24406">
    <property type="entry name" value="nSTAND_NTPase4"/>
    <property type="match status" value="1"/>
</dbReference>
<organism evidence="5 6">
    <name type="scientific">Paenisporosarcina antarctica</name>
    <dbReference type="NCBI Taxonomy" id="417367"/>
    <lineage>
        <taxon>Bacteria</taxon>
        <taxon>Bacillati</taxon>
        <taxon>Bacillota</taxon>
        <taxon>Bacilli</taxon>
        <taxon>Bacillales</taxon>
        <taxon>Caryophanaceae</taxon>
        <taxon>Paenisporosarcina</taxon>
    </lineage>
</organism>
<evidence type="ECO:0000259" key="4">
    <source>
        <dbReference type="Pfam" id="PF24406"/>
    </source>
</evidence>
<keyword evidence="5" id="KW-0614">Plasmid</keyword>
<dbReference type="InterPro" id="IPR004843">
    <property type="entry name" value="Calcineurin-like_PHP"/>
</dbReference>
<dbReference type="Proteomes" id="UP000294292">
    <property type="component" value="Plasmid unnamed"/>
</dbReference>
<reference evidence="5 6" key="1">
    <citation type="submission" date="2019-03" db="EMBL/GenBank/DDBJ databases">
        <title>Complete genome sequence of Paenisporosarcina antarctica CGMCC 1.6503T.</title>
        <authorList>
            <person name="Rong J.-C."/>
            <person name="Chi N.-Y."/>
            <person name="Zhang Q.-F."/>
        </authorList>
    </citation>
    <scope>NUCLEOTIDE SEQUENCE [LARGE SCALE GENOMIC DNA]</scope>
    <source>
        <strain evidence="5 6">CGMCC 1.6503</strain>
        <plasmid evidence="5 6">unnamed</plasmid>
    </source>
</reference>
<keyword evidence="1" id="KW-0175">Coiled coil</keyword>
<gene>
    <name evidence="5" type="ORF">E2636_18590</name>
</gene>
<sequence length="1023" mass="118648">MKIALIHISDIHYRSNKNYLDEKIQKLSAAINSTLYGIEKTFITVSGDIAFSGKNEEFEHGFDLISGILESIGNQFKQAPEVIMIAGNHDCDFNTVKKSRGVLIKNEDLLTDDELISEVCLPLTNYFDFESLFNRKEGMETQDNLFKQHKFEIHGKTILFNCLNTAWISQLYESPGDMLFPINRYKSYLENKSDVSITLLHHPTHWLEPNNKRQVDKILRRNSDIILSGHEHTQTNTMITDYSEGQTLYFEGSALQTDIPNESSFSIIKIDLERDTLTKEEFAWNGNIYIKQETMTDVDIPKSAPSLGEFRIKEEYLNYINDLGIPLKHPTLTSNVKLDDLYVFPDVKIINFEEKKGIEDKINISLKEILNWHKHKKVLLIGNENFGKTSFCKIAYNHLINNAYIPVKIDGKSLNDAKLESIIKLVNRHFLHQYDKETSDEFEQLDKNKVVLIIDDFDNAPTNAKFRNNLIKTLDELYPNILITGNEIVKFHKFLSNEDTTGFNNYTRLELLPFGHKLRGEMIEKWNRAGSHYTLDEDILVRNIDKCEKVVSTIIGNSFVPSLPFFILMILQTRESEQSNISESAYGYYYEYLISQSFINIKLKNEDIDAFNNYLSHLAYHFFSLKINEINRRDLLSFHEKYCRTYAIAIDFGEYERNLDGAGILTIVGNILSFKYKYVFYYFVAKYFSLNMDKPEVLENVKVMCNKLYIEEYSNIVMFLSHLSKHPLILNSVYESARTILEEFEPSRLEEEIAPFNQMIAEMPDLVFDESKDNLQHRKERDIAKDEIEKARQEIASDSQESMREDGNFESFDIISKMNWSTKTIEIMGQIMRNYYGSTPGDQKLLLGEEAYLLSMRSLSTFLTTFEQNKEHLISEVERIIFEKNVAGTDKADSLARNFVFNLMAAISNFFISKVTSSLGSVNLSETFSMILEKNDTTAIRLIDLSIKFEHGKHIPFKEIEEFIDTLSATSNILARQILVNIAVNHLYMFPVHFSDRQRITELLSLNKKTQHKITHTQKDKKQ</sequence>
<feature type="domain" description="Calcineurin-like phosphoesterase" evidence="3">
    <location>
        <begin position="5"/>
        <end position="233"/>
    </location>
</feature>
<dbReference type="InterPro" id="IPR003959">
    <property type="entry name" value="ATPase_AAA_core"/>
</dbReference>
<evidence type="ECO:0000259" key="3">
    <source>
        <dbReference type="Pfam" id="PF00149"/>
    </source>
</evidence>
<dbReference type="PANTHER" id="PTHR31302">
    <property type="entry name" value="TRANSMEMBRANE PROTEIN WITH METALLOPHOSPHOESTERASE DOMAIN-RELATED"/>
    <property type="match status" value="1"/>
</dbReference>
<protein>
    <submittedName>
        <fullName evidence="5">Metallophosphoesterase</fullName>
    </submittedName>
</protein>
<dbReference type="OrthoDB" id="115870at2"/>
<feature type="domain" description="ATPase AAA-type core" evidence="2">
    <location>
        <begin position="378"/>
        <end position="477"/>
    </location>
</feature>
<evidence type="ECO:0000256" key="1">
    <source>
        <dbReference type="SAM" id="Coils"/>
    </source>
</evidence>
<dbReference type="Pfam" id="PF00004">
    <property type="entry name" value="AAA"/>
    <property type="match status" value="1"/>
</dbReference>
<dbReference type="InterPro" id="IPR057123">
    <property type="entry name" value="STAND_NTPase4_dom"/>
</dbReference>
<name>A0A4P7A372_9BACL</name>
<dbReference type="AlphaFoldDB" id="A0A4P7A372"/>
<dbReference type="Pfam" id="PF00149">
    <property type="entry name" value="Metallophos"/>
    <property type="match status" value="1"/>
</dbReference>
<dbReference type="InterPro" id="IPR027417">
    <property type="entry name" value="P-loop_NTPase"/>
</dbReference>
<dbReference type="SUPFAM" id="SSF52540">
    <property type="entry name" value="P-loop containing nucleoside triphosphate hydrolases"/>
    <property type="match status" value="1"/>
</dbReference>
<dbReference type="InterPro" id="IPR029052">
    <property type="entry name" value="Metallo-depent_PP-like"/>
</dbReference>
<dbReference type="PANTHER" id="PTHR31302:SF0">
    <property type="entry name" value="TRANSMEMBRANE PROTEIN WITH METALLOPHOSPHOESTERASE DOMAIN"/>
    <property type="match status" value="1"/>
</dbReference>
<geneLocation type="plasmid" evidence="5">
    <name>unnamed</name>
</geneLocation>
<dbReference type="InterPro" id="IPR051158">
    <property type="entry name" value="Metallophosphoesterase_sf"/>
</dbReference>
<evidence type="ECO:0000259" key="2">
    <source>
        <dbReference type="Pfam" id="PF00004"/>
    </source>
</evidence>
<proteinExistence type="predicted"/>
<dbReference type="EMBL" id="CP038016">
    <property type="protein sequence ID" value="QBP43168.1"/>
    <property type="molecule type" value="Genomic_DNA"/>
</dbReference>
<dbReference type="Gene3D" id="3.40.50.300">
    <property type="entry name" value="P-loop containing nucleotide triphosphate hydrolases"/>
    <property type="match status" value="1"/>
</dbReference>
<dbReference type="SUPFAM" id="SSF56300">
    <property type="entry name" value="Metallo-dependent phosphatases"/>
    <property type="match status" value="1"/>
</dbReference>
<evidence type="ECO:0000313" key="6">
    <source>
        <dbReference type="Proteomes" id="UP000294292"/>
    </source>
</evidence>
<keyword evidence="6" id="KW-1185">Reference proteome</keyword>
<evidence type="ECO:0000313" key="5">
    <source>
        <dbReference type="EMBL" id="QBP43168.1"/>
    </source>
</evidence>
<dbReference type="Gene3D" id="3.60.21.10">
    <property type="match status" value="1"/>
</dbReference>
<feature type="coiled-coil region" evidence="1">
    <location>
        <begin position="774"/>
        <end position="801"/>
    </location>
</feature>
<accession>A0A4P7A372</accession>
<dbReference type="GO" id="GO:0005524">
    <property type="term" value="F:ATP binding"/>
    <property type="evidence" value="ECO:0007669"/>
    <property type="project" value="InterPro"/>
</dbReference>
<dbReference type="RefSeq" id="WP_134211877.1">
    <property type="nucleotide sequence ID" value="NZ_CP038016.1"/>
</dbReference>
<feature type="domain" description="STAND NTPase 4 small alpha/beta" evidence="4">
    <location>
        <begin position="629"/>
        <end position="684"/>
    </location>
</feature>
<dbReference type="KEGG" id="panc:E2636_18590"/>